<organism evidence="1">
    <name type="scientific">marine sediment metagenome</name>
    <dbReference type="NCBI Taxonomy" id="412755"/>
    <lineage>
        <taxon>unclassified sequences</taxon>
        <taxon>metagenomes</taxon>
        <taxon>ecological metagenomes</taxon>
    </lineage>
</organism>
<sequence length="69" mass="7540">MSNSMEQADVVDAFVEIAHRDSSFPIPLMVLVVTVFAEKLGTTPELLAPIIGARDKEIYGEPTLYTGDE</sequence>
<accession>A0A0F9B3W7</accession>
<proteinExistence type="predicted"/>
<gene>
    <name evidence="1" type="ORF">LCGC14_2496870</name>
</gene>
<reference evidence="1" key="1">
    <citation type="journal article" date="2015" name="Nature">
        <title>Complex archaea that bridge the gap between prokaryotes and eukaryotes.</title>
        <authorList>
            <person name="Spang A."/>
            <person name="Saw J.H."/>
            <person name="Jorgensen S.L."/>
            <person name="Zaremba-Niedzwiedzka K."/>
            <person name="Martijn J."/>
            <person name="Lind A.E."/>
            <person name="van Eijk R."/>
            <person name="Schleper C."/>
            <person name="Guy L."/>
            <person name="Ettema T.J."/>
        </authorList>
    </citation>
    <scope>NUCLEOTIDE SEQUENCE</scope>
</reference>
<dbReference type="AlphaFoldDB" id="A0A0F9B3W7"/>
<protein>
    <submittedName>
        <fullName evidence="1">Uncharacterized protein</fullName>
    </submittedName>
</protein>
<dbReference type="EMBL" id="LAZR01039714">
    <property type="protein sequence ID" value="KKL16310.1"/>
    <property type="molecule type" value="Genomic_DNA"/>
</dbReference>
<evidence type="ECO:0000313" key="1">
    <source>
        <dbReference type="EMBL" id="KKL16310.1"/>
    </source>
</evidence>
<comment type="caution">
    <text evidence="1">The sequence shown here is derived from an EMBL/GenBank/DDBJ whole genome shotgun (WGS) entry which is preliminary data.</text>
</comment>
<name>A0A0F9B3W7_9ZZZZ</name>